<gene>
    <name evidence="1" type="ORF">ACFPQB_00040</name>
</gene>
<dbReference type="PROSITE" id="PS51257">
    <property type="entry name" value="PROKAR_LIPOPROTEIN"/>
    <property type="match status" value="1"/>
</dbReference>
<accession>A0ABW0Z9R1</accession>
<organism evidence="1 2">
    <name type="scientific">Nocardioides vastitatis</name>
    <dbReference type="NCBI Taxonomy" id="2568655"/>
    <lineage>
        <taxon>Bacteria</taxon>
        <taxon>Bacillati</taxon>
        <taxon>Actinomycetota</taxon>
        <taxon>Actinomycetes</taxon>
        <taxon>Propionibacteriales</taxon>
        <taxon>Nocardioidaceae</taxon>
        <taxon>Nocardioides</taxon>
    </lineage>
</organism>
<sequence>MSCFRVAPGQLSLVVARLLLAPSVLLLFGCGATSESPARDPAAQLPDGLVATESDGRRVTLEPIEAECVPSEYDPKVQIVRVTAVVDGSHLLIEIVPSDVEGGRTFELPIDAGDEESGPANALVFVGMMPDLEASSVEEESTGTLEVVRASCDPVEVELTIDATLASEYSDGQGLKVEGRLEFPSSTS</sequence>
<evidence type="ECO:0000313" key="2">
    <source>
        <dbReference type="Proteomes" id="UP001596072"/>
    </source>
</evidence>
<protein>
    <submittedName>
        <fullName evidence="1">Uncharacterized protein</fullName>
    </submittedName>
</protein>
<evidence type="ECO:0000313" key="1">
    <source>
        <dbReference type="EMBL" id="MFC5727287.1"/>
    </source>
</evidence>
<comment type="caution">
    <text evidence="1">The sequence shown here is derived from an EMBL/GenBank/DDBJ whole genome shotgun (WGS) entry which is preliminary data.</text>
</comment>
<dbReference type="RefSeq" id="WP_136435866.1">
    <property type="nucleotide sequence ID" value="NZ_JBHSNS010000001.1"/>
</dbReference>
<name>A0ABW0Z9R1_9ACTN</name>
<proteinExistence type="predicted"/>
<dbReference type="Proteomes" id="UP001596072">
    <property type="component" value="Unassembled WGS sequence"/>
</dbReference>
<dbReference type="EMBL" id="JBHSNS010000001">
    <property type="protein sequence ID" value="MFC5727287.1"/>
    <property type="molecule type" value="Genomic_DNA"/>
</dbReference>
<reference evidence="2" key="1">
    <citation type="journal article" date="2019" name="Int. J. Syst. Evol. Microbiol.">
        <title>The Global Catalogue of Microorganisms (GCM) 10K type strain sequencing project: providing services to taxonomists for standard genome sequencing and annotation.</title>
        <authorList>
            <consortium name="The Broad Institute Genomics Platform"/>
            <consortium name="The Broad Institute Genome Sequencing Center for Infectious Disease"/>
            <person name="Wu L."/>
            <person name="Ma J."/>
        </authorList>
    </citation>
    <scope>NUCLEOTIDE SEQUENCE [LARGE SCALE GENOMIC DNA]</scope>
    <source>
        <strain evidence="2">YIM 94188</strain>
    </source>
</reference>
<keyword evidence="2" id="KW-1185">Reference proteome</keyword>